<reference evidence="8 9" key="1">
    <citation type="submission" date="2017-09" db="EMBL/GenBank/DDBJ databases">
        <title>Genome sequencing of Besnoitia besnoiti strain Bb-Ger1.</title>
        <authorList>
            <person name="Schares G."/>
            <person name="Venepally P."/>
            <person name="Lorenzi H.A."/>
        </authorList>
    </citation>
    <scope>NUCLEOTIDE SEQUENCE [LARGE SCALE GENOMIC DNA]</scope>
    <source>
        <strain evidence="8 9">Bb-Ger1</strain>
    </source>
</reference>
<feature type="domain" description="CMP/dCMP-type deaminase" evidence="7">
    <location>
        <begin position="287"/>
        <end position="437"/>
    </location>
</feature>
<dbReference type="GO" id="GO:0008270">
    <property type="term" value="F:zinc ion binding"/>
    <property type="evidence" value="ECO:0007669"/>
    <property type="project" value="InterPro"/>
</dbReference>
<evidence type="ECO:0000256" key="2">
    <source>
        <dbReference type="ARBA" id="ARBA00011738"/>
    </source>
</evidence>
<dbReference type="PROSITE" id="PS51747">
    <property type="entry name" value="CYT_DCMP_DEAMINASES_2"/>
    <property type="match status" value="2"/>
</dbReference>
<protein>
    <submittedName>
        <fullName evidence="8">Cytidine and deoxycytidylate deaminase zinc-binding region domain-containing protein</fullName>
    </submittedName>
</protein>
<dbReference type="RefSeq" id="XP_029217056.1">
    <property type="nucleotide sequence ID" value="XM_029366596.1"/>
</dbReference>
<name>A0A2A9MBQ4_BESBE</name>
<dbReference type="InterPro" id="IPR002125">
    <property type="entry name" value="CMP_dCMP_dom"/>
</dbReference>
<evidence type="ECO:0000259" key="7">
    <source>
        <dbReference type="PROSITE" id="PS51747"/>
    </source>
</evidence>
<organism evidence="8 9">
    <name type="scientific">Besnoitia besnoiti</name>
    <name type="common">Apicomplexan protozoan</name>
    <dbReference type="NCBI Taxonomy" id="94643"/>
    <lineage>
        <taxon>Eukaryota</taxon>
        <taxon>Sar</taxon>
        <taxon>Alveolata</taxon>
        <taxon>Apicomplexa</taxon>
        <taxon>Conoidasida</taxon>
        <taxon>Coccidia</taxon>
        <taxon>Eucoccidiorida</taxon>
        <taxon>Eimeriorina</taxon>
        <taxon>Sarcocystidae</taxon>
        <taxon>Besnoitia</taxon>
    </lineage>
</organism>
<feature type="region of interest" description="Disordered" evidence="6">
    <location>
        <begin position="140"/>
        <end position="171"/>
    </location>
</feature>
<dbReference type="CDD" id="cd01283">
    <property type="entry name" value="cytidine_deaminase"/>
    <property type="match status" value="2"/>
</dbReference>
<dbReference type="Gene3D" id="3.40.140.10">
    <property type="entry name" value="Cytidine Deaminase, domain 2"/>
    <property type="match status" value="2"/>
</dbReference>
<evidence type="ECO:0000256" key="1">
    <source>
        <dbReference type="ARBA" id="ARBA00006576"/>
    </source>
</evidence>
<comment type="caution">
    <text evidence="8">The sequence shown here is derived from an EMBL/GenBank/DDBJ whole genome shotgun (WGS) entry which is preliminary data.</text>
</comment>
<keyword evidence="5" id="KW-0862">Zinc</keyword>
<dbReference type="AlphaFoldDB" id="A0A2A9MBQ4"/>
<dbReference type="Pfam" id="PF08211">
    <property type="entry name" value="dCMP_cyt_deam_2"/>
    <property type="match status" value="1"/>
</dbReference>
<dbReference type="SUPFAM" id="SSF53927">
    <property type="entry name" value="Cytidine deaminase-like"/>
    <property type="match status" value="2"/>
</dbReference>
<dbReference type="VEuPathDB" id="ToxoDB:BESB_082460"/>
<dbReference type="OrthoDB" id="414540at2759"/>
<dbReference type="InterPro" id="IPR016192">
    <property type="entry name" value="APOBEC/CMP_deaminase_Zn-bd"/>
</dbReference>
<feature type="domain" description="CMP/dCMP-type deaminase" evidence="7">
    <location>
        <begin position="49"/>
        <end position="177"/>
    </location>
</feature>
<dbReference type="GO" id="GO:0042802">
    <property type="term" value="F:identical protein binding"/>
    <property type="evidence" value="ECO:0007669"/>
    <property type="project" value="UniProtKB-ARBA"/>
</dbReference>
<dbReference type="KEGG" id="bbes:BESB_082460"/>
<dbReference type="GO" id="GO:0055086">
    <property type="term" value="P:nucleobase-containing small molecule metabolic process"/>
    <property type="evidence" value="ECO:0007669"/>
    <property type="project" value="UniProtKB-ARBA"/>
</dbReference>
<dbReference type="GO" id="GO:0072527">
    <property type="term" value="P:pyrimidine-containing compound metabolic process"/>
    <property type="evidence" value="ECO:0007669"/>
    <property type="project" value="UniProtKB-ARBA"/>
</dbReference>
<evidence type="ECO:0000256" key="4">
    <source>
        <dbReference type="ARBA" id="ARBA00022801"/>
    </source>
</evidence>
<keyword evidence="4" id="KW-0378">Hydrolase</keyword>
<dbReference type="PROSITE" id="PS00903">
    <property type="entry name" value="CYT_DCMP_DEAMINASES_1"/>
    <property type="match status" value="1"/>
</dbReference>
<dbReference type="EMBL" id="NWUJ01000009">
    <property type="protein sequence ID" value="PFH33047.1"/>
    <property type="molecule type" value="Genomic_DNA"/>
</dbReference>
<dbReference type="GeneID" id="40313172"/>
<comment type="subunit">
    <text evidence="2">Homodimer.</text>
</comment>
<dbReference type="PANTHER" id="PTHR11644:SF2">
    <property type="entry name" value="CYTIDINE DEAMINASE"/>
    <property type="match status" value="1"/>
</dbReference>
<dbReference type="PANTHER" id="PTHR11644">
    <property type="entry name" value="CYTIDINE DEAMINASE"/>
    <property type="match status" value="1"/>
</dbReference>
<sequence>MEFHSPAEPSHQRSGFSAVSSGCPGLCSSLPVGAGDESGAGAIRWFFKKFGSRLFEAAASAATSAHCPYTGVRRGAAVLTAEGNVYAGCSIENVAFPCSLCAVHCAVASAVSAELGRQSRLEGHVVACAVVELADEATAGAPQPGRVDRGEAQRDGQKDVANSPATQRPLPQRAVPGCCRQWLAEVRAPGGDVEVLSARLLSAAAPCVFENGLQAGAEGVDRRVVTPRILACRVESLRALLPVGDGENGLLSAGPQSARPDLETLPHTRWLRMRADVVMTDGSPVPEFLPGMLRTLAVALLRSYCPYSGFPVGASVLTDKGVFLGCNVENEILALGMCAEQMAIANARAGGAQKFFAVVLAFQNFLQCFGRPCGKCRQVIGETGRMGAAGANPISVYACRRLIGVPDESGAETATPMRWQCQKLHGSDLLPYAFNSLDVATSG</sequence>
<proteinExistence type="inferred from homology"/>
<evidence type="ECO:0000256" key="6">
    <source>
        <dbReference type="SAM" id="MobiDB-lite"/>
    </source>
</evidence>
<dbReference type="GO" id="GO:0004126">
    <property type="term" value="F:cytidine deaminase activity"/>
    <property type="evidence" value="ECO:0007669"/>
    <property type="project" value="InterPro"/>
</dbReference>
<feature type="compositionally biased region" description="Basic and acidic residues" evidence="6">
    <location>
        <begin position="146"/>
        <end position="158"/>
    </location>
</feature>
<dbReference type="STRING" id="94643.A0A2A9MBQ4"/>
<comment type="similarity">
    <text evidence="1">Belongs to the cytidine and deoxycytidylate deaminase family.</text>
</comment>
<accession>A0A2A9MBQ4</accession>
<dbReference type="Proteomes" id="UP000224006">
    <property type="component" value="Chromosome VIII"/>
</dbReference>
<dbReference type="InterPro" id="IPR016193">
    <property type="entry name" value="Cytidine_deaminase-like"/>
</dbReference>
<keyword evidence="3" id="KW-0479">Metal-binding</keyword>
<dbReference type="GO" id="GO:0005829">
    <property type="term" value="C:cytosol"/>
    <property type="evidence" value="ECO:0007669"/>
    <property type="project" value="TreeGrafter"/>
</dbReference>
<evidence type="ECO:0000256" key="3">
    <source>
        <dbReference type="ARBA" id="ARBA00022723"/>
    </source>
</evidence>
<dbReference type="Pfam" id="PF00383">
    <property type="entry name" value="dCMP_cyt_deam_1"/>
    <property type="match status" value="1"/>
</dbReference>
<evidence type="ECO:0000256" key="5">
    <source>
        <dbReference type="ARBA" id="ARBA00022833"/>
    </source>
</evidence>
<gene>
    <name evidence="8" type="ORF">BESB_082460</name>
</gene>
<keyword evidence="9" id="KW-1185">Reference proteome</keyword>
<evidence type="ECO:0000313" key="9">
    <source>
        <dbReference type="Proteomes" id="UP000224006"/>
    </source>
</evidence>
<dbReference type="InterPro" id="IPR013171">
    <property type="entry name" value="Cyd/dCyd_deaminase_Zn-bd"/>
</dbReference>
<dbReference type="InterPro" id="IPR050202">
    <property type="entry name" value="Cyt/Deoxycyt_deaminase"/>
</dbReference>
<evidence type="ECO:0000313" key="8">
    <source>
        <dbReference type="EMBL" id="PFH33047.1"/>
    </source>
</evidence>